<dbReference type="CDD" id="cd01949">
    <property type="entry name" value="GGDEF"/>
    <property type="match status" value="2"/>
</dbReference>
<dbReference type="InterPro" id="IPR013655">
    <property type="entry name" value="PAS_fold_3"/>
</dbReference>
<dbReference type="RefSeq" id="WP_021658964.1">
    <property type="nucleotide sequence ID" value="NZ_FQVY01000001.1"/>
</dbReference>
<dbReference type="Pfam" id="PF00990">
    <property type="entry name" value="GGDEF"/>
    <property type="match status" value="2"/>
</dbReference>
<evidence type="ECO:0000259" key="1">
    <source>
        <dbReference type="PROSITE" id="PS50883"/>
    </source>
</evidence>
<dbReference type="Gene3D" id="3.30.450.20">
    <property type="entry name" value="PAS domain"/>
    <property type="match status" value="1"/>
</dbReference>
<dbReference type="Proteomes" id="UP000184089">
    <property type="component" value="Unassembled WGS sequence"/>
</dbReference>
<dbReference type="EMBL" id="FQVY01000001">
    <property type="protein sequence ID" value="SHF80549.1"/>
    <property type="molecule type" value="Genomic_DNA"/>
</dbReference>
<dbReference type="Gene3D" id="3.20.20.450">
    <property type="entry name" value="EAL domain"/>
    <property type="match status" value="1"/>
</dbReference>
<dbReference type="InterPro" id="IPR035919">
    <property type="entry name" value="EAL_sf"/>
</dbReference>
<dbReference type="SUPFAM" id="SSF55785">
    <property type="entry name" value="PYP-like sensor domain (PAS domain)"/>
    <property type="match status" value="1"/>
</dbReference>
<organism evidence="3 4">
    <name type="scientific">Bittarella massiliensis</name>
    <name type="common">ex Durand et al. 2017</name>
    <dbReference type="NCBI Taxonomy" id="1720313"/>
    <lineage>
        <taxon>Bacteria</taxon>
        <taxon>Bacillati</taxon>
        <taxon>Bacillota</taxon>
        <taxon>Clostridia</taxon>
        <taxon>Eubacteriales</taxon>
        <taxon>Oscillospiraceae</taxon>
        <taxon>Bittarella (ex Durand et al. 2017)</taxon>
    </lineage>
</organism>
<evidence type="ECO:0000313" key="3">
    <source>
        <dbReference type="EMBL" id="SHF80549.1"/>
    </source>
</evidence>
<dbReference type="PROSITE" id="PS50887">
    <property type="entry name" value="GGDEF"/>
    <property type="match status" value="2"/>
</dbReference>
<dbReference type="CDD" id="cd00130">
    <property type="entry name" value="PAS"/>
    <property type="match status" value="1"/>
</dbReference>
<dbReference type="NCBIfam" id="TIGR00254">
    <property type="entry name" value="GGDEF"/>
    <property type="match status" value="2"/>
</dbReference>
<dbReference type="CDD" id="cd01948">
    <property type="entry name" value="EAL"/>
    <property type="match status" value="1"/>
</dbReference>
<dbReference type="SUPFAM" id="SSF141868">
    <property type="entry name" value="EAL domain-like"/>
    <property type="match status" value="1"/>
</dbReference>
<dbReference type="InterPro" id="IPR000014">
    <property type="entry name" value="PAS"/>
</dbReference>
<comment type="caution">
    <text evidence="3">The sequence shown here is derived from an EMBL/GenBank/DDBJ whole genome shotgun (WGS) entry which is preliminary data.</text>
</comment>
<accession>A0AAQ1RV66</accession>
<dbReference type="Pfam" id="PF00563">
    <property type="entry name" value="EAL"/>
    <property type="match status" value="1"/>
</dbReference>
<proteinExistence type="predicted"/>
<evidence type="ECO:0000259" key="2">
    <source>
        <dbReference type="PROSITE" id="PS50887"/>
    </source>
</evidence>
<dbReference type="PANTHER" id="PTHR33121">
    <property type="entry name" value="CYCLIC DI-GMP PHOSPHODIESTERASE PDEF"/>
    <property type="match status" value="1"/>
</dbReference>
<dbReference type="PANTHER" id="PTHR33121:SF70">
    <property type="entry name" value="SIGNALING PROTEIN YKOW"/>
    <property type="match status" value="1"/>
</dbReference>
<dbReference type="SUPFAM" id="SSF55073">
    <property type="entry name" value="Nucleotide cyclase"/>
    <property type="match status" value="2"/>
</dbReference>
<dbReference type="InterPro" id="IPR029787">
    <property type="entry name" value="Nucleotide_cyclase"/>
</dbReference>
<sequence length="1001" mass="113007">MQQCNRGQGPLYQLYEGFLALRPLFSSDSSPRQRVGCLAEFVGHSVPVCRVAFLRLDSAQKPAEAAFWGESQEDSAVEEMVRDILGGQTPPYSPTLLPIEREGALLGFLYLGKARERGPWTEGERAALGSLADILSLFFVQQGRMDDIRLQSFIFGALMDSLEANIYITDPQTDRILYMNRTMKEAFSLKEPEGAICWQVLQSGQEGRCKFCPVQLLLQDPSDNPSCVWEEHNSRTGRTYQNYDSLVQWVDGSRVHLQQSLDITERKALFQAASIDELTGVRNRRSGKKALVQSVWAAQRAALPLVVGFYDVNSLKQINDQYGHLEGDRALQLTARAVTSQLDSADYAFRLSGDEFCLVFWNSDEAAARTKIEAAKAALSALAEENGLPYQPDFCYGLVQVPLDEGLGADELLARADEQMYRQKRLLHIQRAEERAAVGETDESVEAFTYDKDRLYDALVQSTDDYVYVCNMKTGTFRYPPAMVEEFDLPCEVVKNAAAVWGSRIHPHDKQAFLESNQEIEDGRTSCHNIEYRAKNRRGEWVWMRCRGHVERDEQGEPVLFAGTIANLGRKNKIDHVTGLLNKFVFEEDVNHFLQERPDQSLSVMVLGLDEFKRVNDLYDRVFGDEVLRITSQKIQTFLPSNATVYRLDGDEFGVIFSGGGRAAPEQFYSALRDVFSRQQEFSGRRYYCTLSAGSAFYPDDGNNYLDLFKYASYSLEHAKARGKNQLVPFSPSILLSKERSLDLIEHLRTSVERDFEGFSLAFQPQVDAMTGALRGAEVLARWQCADYGPVGPGEFIPLLEESGLIHPVGRWIFASAIRTCSRWVERLPDFSLSINLSYLQLSQPDFLPFARQTLLDMGVDPAHIVLELTESYIASSADAMSQTFEEIRKMGIRLAMDDFGTGYSSLNILKRAPADIVKIDRDFVKGIQNSRFDATFIRFIVALCHDVGIHVCLEGVETQEEYQIVRPMGLDTIQGFYFARPMAQQDFERWAALGRQQPGN</sequence>
<dbReference type="PROSITE" id="PS50883">
    <property type="entry name" value="EAL"/>
    <property type="match status" value="1"/>
</dbReference>
<dbReference type="Pfam" id="PF08447">
    <property type="entry name" value="PAS_3"/>
    <property type="match status" value="1"/>
</dbReference>
<dbReference type="GO" id="GO:0071111">
    <property type="term" value="F:cyclic-guanylate-specific phosphodiesterase activity"/>
    <property type="evidence" value="ECO:0007669"/>
    <property type="project" value="InterPro"/>
</dbReference>
<dbReference type="SMART" id="SM00267">
    <property type="entry name" value="GGDEF"/>
    <property type="match status" value="2"/>
</dbReference>
<dbReference type="InterPro" id="IPR035965">
    <property type="entry name" value="PAS-like_dom_sf"/>
</dbReference>
<dbReference type="SMART" id="SM00052">
    <property type="entry name" value="EAL"/>
    <property type="match status" value="1"/>
</dbReference>
<dbReference type="AlphaFoldDB" id="A0AAQ1RV66"/>
<reference evidence="4" key="1">
    <citation type="submission" date="2016-11" db="EMBL/GenBank/DDBJ databases">
        <authorList>
            <person name="Jaros S."/>
            <person name="Januszkiewicz K."/>
            <person name="Wedrychowicz H."/>
        </authorList>
    </citation>
    <scope>NUCLEOTIDE SEQUENCE [LARGE SCALE GENOMIC DNA]</scope>
    <source>
        <strain evidence="4">DSM 4029</strain>
    </source>
</reference>
<dbReference type="Gene3D" id="3.30.70.270">
    <property type="match status" value="2"/>
</dbReference>
<dbReference type="InterPro" id="IPR001633">
    <property type="entry name" value="EAL_dom"/>
</dbReference>
<feature type="domain" description="EAL" evidence="1">
    <location>
        <begin position="741"/>
        <end position="996"/>
    </location>
</feature>
<feature type="domain" description="GGDEF" evidence="2">
    <location>
        <begin position="303"/>
        <end position="441"/>
    </location>
</feature>
<dbReference type="InterPro" id="IPR043128">
    <property type="entry name" value="Rev_trsase/Diguanyl_cyclase"/>
</dbReference>
<feature type="domain" description="GGDEF" evidence="2">
    <location>
        <begin position="600"/>
        <end position="732"/>
    </location>
</feature>
<gene>
    <name evidence="3" type="ORF">SAMN05444424_0742</name>
</gene>
<name>A0AAQ1RV66_9FIRM</name>
<dbReference type="InterPro" id="IPR050706">
    <property type="entry name" value="Cyclic-di-GMP_PDE-like"/>
</dbReference>
<evidence type="ECO:0000313" key="4">
    <source>
        <dbReference type="Proteomes" id="UP000184089"/>
    </source>
</evidence>
<dbReference type="InterPro" id="IPR000160">
    <property type="entry name" value="GGDEF_dom"/>
</dbReference>
<protein>
    <submittedName>
        <fullName evidence="3">Diguanylate cyclase (GGDEF) domain-containing protein</fullName>
    </submittedName>
</protein>